<dbReference type="InterPro" id="IPR033116">
    <property type="entry name" value="TRYPSIN_SER"/>
</dbReference>
<dbReference type="PROSITE" id="PS00135">
    <property type="entry name" value="TRYPSIN_SER"/>
    <property type="match status" value="1"/>
</dbReference>
<dbReference type="InterPro" id="IPR001254">
    <property type="entry name" value="Trypsin_dom"/>
</dbReference>
<dbReference type="Gene3D" id="2.40.10.10">
    <property type="entry name" value="Trypsin-like serine proteases"/>
    <property type="match status" value="2"/>
</dbReference>
<reference evidence="2 5" key="2">
    <citation type="submission" date="2021-01" db="EMBL/GenBank/DDBJ databases">
        <title>Complete genome sequences of Corynebacterium macginleyi strains isolated from infectious keratitis.</title>
        <authorList>
            <person name="Sagerfors S."/>
            <person name="Poehlein A."/>
            <person name="Soderquist B."/>
            <person name="Bruggemann H."/>
        </authorList>
    </citation>
    <scope>NUCLEOTIDE SEQUENCE [LARGE SCALE GENOMIC DNA]</scope>
    <source>
        <strain evidence="2 5">12T220</strain>
    </source>
</reference>
<dbReference type="Pfam" id="PF00089">
    <property type="entry name" value="Trypsin"/>
    <property type="match status" value="1"/>
</dbReference>
<evidence type="ECO:0000313" key="2">
    <source>
        <dbReference type="EMBL" id="MBM0243462.1"/>
    </source>
</evidence>
<dbReference type="InterPro" id="IPR018114">
    <property type="entry name" value="TRYPSIN_HIS"/>
</dbReference>
<keyword evidence="5" id="KW-1185">Reference proteome</keyword>
<comment type="caution">
    <text evidence="3">The sequence shown here is derived from an EMBL/GenBank/DDBJ whole genome shotgun (WGS) entry which is preliminary data.</text>
</comment>
<name>A0A3M0GTK7_9CORY</name>
<dbReference type="EMBL" id="REGC01000006">
    <property type="protein sequence ID" value="RMB60666.1"/>
    <property type="molecule type" value="Genomic_DNA"/>
</dbReference>
<accession>A0A3M0GTK7</accession>
<organism evidence="3 4">
    <name type="scientific">Corynebacterium macginleyi</name>
    <dbReference type="NCBI Taxonomy" id="38290"/>
    <lineage>
        <taxon>Bacteria</taxon>
        <taxon>Bacillati</taxon>
        <taxon>Actinomycetota</taxon>
        <taxon>Actinomycetes</taxon>
        <taxon>Mycobacteriales</taxon>
        <taxon>Corynebacteriaceae</taxon>
        <taxon>Corynebacterium</taxon>
    </lineage>
</organism>
<protein>
    <submittedName>
        <fullName evidence="2 3">Trypsin</fullName>
    </submittedName>
</protein>
<dbReference type="InterPro" id="IPR009003">
    <property type="entry name" value="Peptidase_S1_PA"/>
</dbReference>
<feature type="domain" description="Peptidase S1" evidence="1">
    <location>
        <begin position="87"/>
        <end position="236"/>
    </location>
</feature>
<dbReference type="Proteomes" id="UP000270649">
    <property type="component" value="Unassembled WGS sequence"/>
</dbReference>
<evidence type="ECO:0000259" key="1">
    <source>
        <dbReference type="Pfam" id="PF00089"/>
    </source>
</evidence>
<dbReference type="SUPFAM" id="SSF50494">
    <property type="entry name" value="Trypsin-like serine proteases"/>
    <property type="match status" value="1"/>
</dbReference>
<sequence length="275" mass="29242">MVSSLLTVALFAVAACRTYDTQEQDRVVAQFIETLPAAPPNEFYEPAVVPMPPGAALNLSPNDPQPGEYFTFQSCTAAWSFTLADGRNIAVTASHCGKPGDKVWAGTQGDDFAYPADPVGEVVYSDFFAEDTHHLDVAFIELYRDADYFTPGEVATTVATRLHNLPDAVCKLGNTTNVTCGNVKKAVDFTQLNYQGLEHESNAALAEMCSAVGDSGGPVYGDVDGRQTIVGLVSGTTEPLDEGHSCEDTQQNIAVAFTTAPDIQELALQVLGPVA</sequence>
<dbReference type="Proteomes" id="UP001518680">
    <property type="component" value="Unassembled WGS sequence"/>
</dbReference>
<dbReference type="RefSeq" id="WP_121927805.1">
    <property type="nucleotide sequence ID" value="NZ_JAACBT010000010.1"/>
</dbReference>
<evidence type="ECO:0000313" key="3">
    <source>
        <dbReference type="EMBL" id="RMB60666.1"/>
    </source>
</evidence>
<dbReference type="InterPro" id="IPR043504">
    <property type="entry name" value="Peptidase_S1_PA_chymotrypsin"/>
</dbReference>
<dbReference type="AlphaFoldDB" id="A0A3M0GTK7"/>
<dbReference type="GO" id="GO:0006508">
    <property type="term" value="P:proteolysis"/>
    <property type="evidence" value="ECO:0007669"/>
    <property type="project" value="InterPro"/>
</dbReference>
<dbReference type="EMBL" id="JAACBX020000001">
    <property type="protein sequence ID" value="MBM0243462.1"/>
    <property type="molecule type" value="Genomic_DNA"/>
</dbReference>
<reference evidence="3 4" key="1">
    <citation type="submission" date="2018-10" db="EMBL/GenBank/DDBJ databases">
        <title>Corynebacterium macginleyi genome sequencing and assembly of the type strain and two clinical samples.</title>
        <authorList>
            <person name="Bernier A.-M."/>
            <person name="Bernard K."/>
        </authorList>
    </citation>
    <scope>NUCLEOTIDE SEQUENCE [LARGE SCALE GENOMIC DNA]</scope>
    <source>
        <strain evidence="3 4">NML 120205</strain>
    </source>
</reference>
<evidence type="ECO:0000313" key="5">
    <source>
        <dbReference type="Proteomes" id="UP001518680"/>
    </source>
</evidence>
<dbReference type="GO" id="GO:0004252">
    <property type="term" value="F:serine-type endopeptidase activity"/>
    <property type="evidence" value="ECO:0007669"/>
    <property type="project" value="InterPro"/>
</dbReference>
<proteinExistence type="predicted"/>
<gene>
    <name evidence="3" type="ORF">D9543_06145</name>
    <name evidence="2" type="ORF">GWO63_004070</name>
</gene>
<evidence type="ECO:0000313" key="4">
    <source>
        <dbReference type="Proteomes" id="UP000270649"/>
    </source>
</evidence>
<dbReference type="PROSITE" id="PS00134">
    <property type="entry name" value="TRYPSIN_HIS"/>
    <property type="match status" value="1"/>
</dbReference>